<protein>
    <recommendedName>
        <fullName evidence="2">Alpha-carbonic anhydrase domain-containing protein</fullName>
    </recommendedName>
</protein>
<dbReference type="SUPFAM" id="SSF51069">
    <property type="entry name" value="Carbonic anhydrase"/>
    <property type="match status" value="1"/>
</dbReference>
<evidence type="ECO:0000259" key="2">
    <source>
        <dbReference type="PROSITE" id="PS51144"/>
    </source>
</evidence>
<dbReference type="Gene3D" id="3.10.200.10">
    <property type="entry name" value="Alpha carbonic anhydrase"/>
    <property type="match status" value="1"/>
</dbReference>
<dbReference type="Pfam" id="PF00194">
    <property type="entry name" value="Carb_anhydrase"/>
    <property type="match status" value="1"/>
</dbReference>
<dbReference type="InterPro" id="IPR036398">
    <property type="entry name" value="CA_dom_sf"/>
</dbReference>
<evidence type="ECO:0000313" key="3">
    <source>
        <dbReference type="EMBL" id="KAK2121634.1"/>
    </source>
</evidence>
<name>A0ABQ9WJ06_SAGOE</name>
<dbReference type="PROSITE" id="PS51144">
    <property type="entry name" value="ALPHA_CA_2"/>
    <property type="match status" value="1"/>
</dbReference>
<dbReference type="EMBL" id="JASSZA010000001">
    <property type="protein sequence ID" value="KAK2121634.1"/>
    <property type="molecule type" value="Genomic_DNA"/>
</dbReference>
<sequence length="97" mass="10600">MTVLVPTGPTHGKNLAPDCGGPGQSPINTDLHRGRWISTLGPFIFRGYDSAPPGLWTPENDSHKGLLRMDTDPQNHVEIQGPVPAYFTLLLHFNWGA</sequence>
<evidence type="ECO:0000256" key="1">
    <source>
        <dbReference type="SAM" id="MobiDB-lite"/>
    </source>
</evidence>
<feature type="region of interest" description="Disordered" evidence="1">
    <location>
        <begin position="1"/>
        <end position="31"/>
    </location>
</feature>
<dbReference type="InterPro" id="IPR001148">
    <property type="entry name" value="CA_dom"/>
</dbReference>
<feature type="domain" description="Alpha-carbonic anhydrase" evidence="2">
    <location>
        <begin position="1"/>
        <end position="97"/>
    </location>
</feature>
<dbReference type="Proteomes" id="UP001266305">
    <property type="component" value="Unassembled WGS sequence"/>
</dbReference>
<accession>A0ABQ9WJ06</accession>
<evidence type="ECO:0000313" key="4">
    <source>
        <dbReference type="Proteomes" id="UP001266305"/>
    </source>
</evidence>
<reference evidence="3 4" key="1">
    <citation type="submission" date="2023-05" db="EMBL/GenBank/DDBJ databases">
        <title>B98-5 Cell Line De Novo Hybrid Assembly: An Optical Mapping Approach.</title>
        <authorList>
            <person name="Kananen K."/>
            <person name="Auerbach J.A."/>
            <person name="Kautto E."/>
            <person name="Blachly J.S."/>
        </authorList>
    </citation>
    <scope>NUCLEOTIDE SEQUENCE [LARGE SCALE GENOMIC DNA]</scope>
    <source>
        <strain evidence="3">B95-8</strain>
        <tissue evidence="3">Cell line</tissue>
    </source>
</reference>
<comment type="caution">
    <text evidence="3">The sequence shown here is derived from an EMBL/GenBank/DDBJ whole genome shotgun (WGS) entry which is preliminary data.</text>
</comment>
<keyword evidence="4" id="KW-1185">Reference proteome</keyword>
<organism evidence="3 4">
    <name type="scientific">Saguinus oedipus</name>
    <name type="common">Cotton-top tamarin</name>
    <name type="synonym">Oedipomidas oedipus</name>
    <dbReference type="NCBI Taxonomy" id="9490"/>
    <lineage>
        <taxon>Eukaryota</taxon>
        <taxon>Metazoa</taxon>
        <taxon>Chordata</taxon>
        <taxon>Craniata</taxon>
        <taxon>Vertebrata</taxon>
        <taxon>Euteleostomi</taxon>
        <taxon>Mammalia</taxon>
        <taxon>Eutheria</taxon>
        <taxon>Euarchontoglires</taxon>
        <taxon>Primates</taxon>
        <taxon>Haplorrhini</taxon>
        <taxon>Platyrrhini</taxon>
        <taxon>Cebidae</taxon>
        <taxon>Callitrichinae</taxon>
        <taxon>Saguinus</taxon>
    </lineage>
</organism>
<gene>
    <name evidence="3" type="ORF">P7K49_003020</name>
</gene>
<proteinExistence type="predicted"/>